<gene>
    <name evidence="2" type="ORF">AAX29_01217</name>
</gene>
<dbReference type="OrthoDB" id="1362197at2"/>
<keyword evidence="1" id="KW-1277">Toxin-antitoxin system</keyword>
<sequence length="104" mass="12640">MQIKLSNNFEKNLYLIYEFIAKDKLSAAQNFKKELLKTIKALSDFPLKYRKTYYFDDENIRDLTFKGYTIVYEVDFDKKEIFVFHIFNKNLPINIKKENQNESY</sequence>
<dbReference type="Pfam" id="PF05016">
    <property type="entry name" value="ParE_toxin"/>
    <property type="match status" value="1"/>
</dbReference>
<protein>
    <submittedName>
        <fullName evidence="2">Plasmid stabilization system protein</fullName>
    </submittedName>
</protein>
<dbReference type="InterPro" id="IPR035093">
    <property type="entry name" value="RelE/ParE_toxin_dom_sf"/>
</dbReference>
<name>A0A1C0B744_9BACT</name>
<dbReference type="EMBL" id="LCUJ01000003">
    <property type="protein sequence ID" value="OCL99403.1"/>
    <property type="molecule type" value="Genomic_DNA"/>
</dbReference>
<evidence type="ECO:0000313" key="2">
    <source>
        <dbReference type="EMBL" id="OCL99403.1"/>
    </source>
</evidence>
<organism evidence="2 3">
    <name type="scientific">Aliarcobacter thereius</name>
    <dbReference type="NCBI Taxonomy" id="544718"/>
    <lineage>
        <taxon>Bacteria</taxon>
        <taxon>Pseudomonadati</taxon>
        <taxon>Campylobacterota</taxon>
        <taxon>Epsilonproteobacteria</taxon>
        <taxon>Campylobacterales</taxon>
        <taxon>Arcobacteraceae</taxon>
        <taxon>Aliarcobacter</taxon>
    </lineage>
</organism>
<accession>A0A1C0B744</accession>
<dbReference type="InterPro" id="IPR007712">
    <property type="entry name" value="RelE/ParE_toxin"/>
</dbReference>
<evidence type="ECO:0000256" key="1">
    <source>
        <dbReference type="ARBA" id="ARBA00022649"/>
    </source>
</evidence>
<proteinExistence type="predicted"/>
<evidence type="ECO:0000313" key="3">
    <source>
        <dbReference type="Proteomes" id="UP000093281"/>
    </source>
</evidence>
<dbReference type="Gene3D" id="3.30.2310.20">
    <property type="entry name" value="RelE-like"/>
    <property type="match status" value="1"/>
</dbReference>
<reference evidence="3" key="1">
    <citation type="submission" date="2015-05" db="EMBL/GenBank/DDBJ databases">
        <authorList>
            <person name="Rovetto F."/>
            <person name="Cocolin L."/>
            <person name="Illeghems K."/>
            <person name="Van Nieuwerburgh F."/>
            <person name="Houf K."/>
        </authorList>
    </citation>
    <scope>NUCLEOTIDE SEQUENCE [LARGE SCALE GENOMIC DNA]</scope>
    <source>
        <strain evidence="3">DU22</strain>
    </source>
</reference>
<dbReference type="SUPFAM" id="SSF143011">
    <property type="entry name" value="RelE-like"/>
    <property type="match status" value="1"/>
</dbReference>
<dbReference type="Proteomes" id="UP000093281">
    <property type="component" value="Unassembled WGS sequence"/>
</dbReference>
<dbReference type="RefSeq" id="WP_066186294.1">
    <property type="nucleotide sequence ID" value="NZ_LCUJ01000003.1"/>
</dbReference>
<comment type="caution">
    <text evidence="2">The sequence shown here is derived from an EMBL/GenBank/DDBJ whole genome shotgun (WGS) entry which is preliminary data.</text>
</comment>
<dbReference type="AlphaFoldDB" id="A0A1C0B744"/>
<dbReference type="STRING" id="544718.AAX25_01242"/>